<feature type="region of interest" description="Disordered" evidence="3">
    <location>
        <begin position="88"/>
        <end position="118"/>
    </location>
</feature>
<evidence type="ECO:0000259" key="4">
    <source>
        <dbReference type="PROSITE" id="PS50137"/>
    </source>
</evidence>
<dbReference type="PANTHER" id="PTHR46205:SF3">
    <property type="entry name" value="LOQUACIOUS, ISOFORM B"/>
    <property type="match status" value="1"/>
</dbReference>
<dbReference type="PROSITE" id="PS50137">
    <property type="entry name" value="DS_RBD"/>
    <property type="match status" value="1"/>
</dbReference>
<dbReference type="EMBL" id="CAJPIN010048196">
    <property type="protein sequence ID" value="CAG2065918.1"/>
    <property type="molecule type" value="Genomic_DNA"/>
</dbReference>
<dbReference type="Gene3D" id="3.30.160.20">
    <property type="match status" value="1"/>
</dbReference>
<feature type="compositionally biased region" description="Polar residues" evidence="3">
    <location>
        <begin position="88"/>
        <end position="98"/>
    </location>
</feature>
<dbReference type="InterPro" id="IPR014720">
    <property type="entry name" value="dsRBD_dom"/>
</dbReference>
<reference evidence="5" key="1">
    <citation type="submission" date="2021-03" db="EMBL/GenBank/DDBJ databases">
        <authorList>
            <person name="Tran Van P."/>
        </authorList>
    </citation>
    <scope>NUCLEOTIDE SEQUENCE</scope>
</reference>
<comment type="caution">
    <text evidence="5">The sequence shown here is derived from an EMBL/GenBank/DDBJ whole genome shotgun (WGS) entry which is preliminary data.</text>
</comment>
<dbReference type="Proteomes" id="UP001153148">
    <property type="component" value="Unassembled WGS sequence"/>
</dbReference>
<evidence type="ECO:0000256" key="2">
    <source>
        <dbReference type="PROSITE-ProRule" id="PRU00266"/>
    </source>
</evidence>
<keyword evidence="6" id="KW-1185">Reference proteome</keyword>
<keyword evidence="1 2" id="KW-0694">RNA-binding</keyword>
<accession>A0ABN7PDN6</accession>
<dbReference type="Pfam" id="PF00035">
    <property type="entry name" value="dsrm"/>
    <property type="match status" value="1"/>
</dbReference>
<name>A0ABN7PDN6_TIMPD</name>
<gene>
    <name evidence="5" type="ORF">TPAB3V08_LOCUS12861</name>
</gene>
<proteinExistence type="predicted"/>
<evidence type="ECO:0000256" key="1">
    <source>
        <dbReference type="ARBA" id="ARBA00022884"/>
    </source>
</evidence>
<dbReference type="InterPro" id="IPR051247">
    <property type="entry name" value="RLC_Component"/>
</dbReference>
<organism evidence="5 6">
    <name type="scientific">Timema podura</name>
    <name type="common">Walking stick</name>
    <dbReference type="NCBI Taxonomy" id="61482"/>
    <lineage>
        <taxon>Eukaryota</taxon>
        <taxon>Metazoa</taxon>
        <taxon>Ecdysozoa</taxon>
        <taxon>Arthropoda</taxon>
        <taxon>Hexapoda</taxon>
        <taxon>Insecta</taxon>
        <taxon>Pterygota</taxon>
        <taxon>Neoptera</taxon>
        <taxon>Polyneoptera</taxon>
        <taxon>Phasmatodea</taxon>
        <taxon>Timematodea</taxon>
        <taxon>Timematoidea</taxon>
        <taxon>Timematidae</taxon>
        <taxon>Timema</taxon>
    </lineage>
</organism>
<dbReference type="SUPFAM" id="SSF54768">
    <property type="entry name" value="dsRNA-binding domain-like"/>
    <property type="match status" value="1"/>
</dbReference>
<evidence type="ECO:0000313" key="5">
    <source>
        <dbReference type="EMBL" id="CAG2065918.1"/>
    </source>
</evidence>
<dbReference type="SMART" id="SM00358">
    <property type="entry name" value="DSRM"/>
    <property type="match status" value="1"/>
</dbReference>
<evidence type="ECO:0000256" key="3">
    <source>
        <dbReference type="SAM" id="MobiDB-lite"/>
    </source>
</evidence>
<dbReference type="PANTHER" id="PTHR46205">
    <property type="entry name" value="LOQUACIOUS, ISOFORM B"/>
    <property type="match status" value="1"/>
</dbReference>
<sequence length="118" mass="12390">MSSNAVGCLQEFCMKHFLNMPVYLVTNESGSPHAKTFTVTCQVGNHVTTVGLKPFCVGSGHSKKEAKKIAATSILPLVRGIAVGSSKQLGEKSANSPKELNGKEMENIDIIAAPGSST</sequence>
<feature type="non-terminal residue" evidence="5">
    <location>
        <position position="118"/>
    </location>
</feature>
<evidence type="ECO:0000313" key="6">
    <source>
        <dbReference type="Proteomes" id="UP001153148"/>
    </source>
</evidence>
<protein>
    <recommendedName>
        <fullName evidence="4">DRBM domain-containing protein</fullName>
    </recommendedName>
</protein>
<feature type="domain" description="DRBM" evidence="4">
    <location>
        <begin position="4"/>
        <end position="80"/>
    </location>
</feature>